<evidence type="ECO:0000256" key="2">
    <source>
        <dbReference type="SAM" id="MobiDB-lite"/>
    </source>
</evidence>
<dbReference type="Pfam" id="PF13560">
    <property type="entry name" value="HTH_31"/>
    <property type="match status" value="2"/>
</dbReference>
<dbReference type="PROSITE" id="PS00092">
    <property type="entry name" value="N6_MTASE"/>
    <property type="match status" value="1"/>
</dbReference>
<dbReference type="PANTHER" id="PTHR46797:SF1">
    <property type="entry name" value="METHYLPHOSPHONATE SYNTHASE"/>
    <property type="match status" value="1"/>
</dbReference>
<feature type="region of interest" description="Disordered" evidence="2">
    <location>
        <begin position="298"/>
        <end position="317"/>
    </location>
</feature>
<feature type="domain" description="HTH cro/C1-type" evidence="3">
    <location>
        <begin position="15"/>
        <end position="67"/>
    </location>
</feature>
<dbReference type="HOGENOM" id="CLU_876842_0_0_5"/>
<dbReference type="GO" id="GO:0005829">
    <property type="term" value="C:cytosol"/>
    <property type="evidence" value="ECO:0007669"/>
    <property type="project" value="TreeGrafter"/>
</dbReference>
<keyword evidence="5" id="KW-1185">Reference proteome</keyword>
<keyword evidence="4" id="KW-0489">Methyltransferase</keyword>
<dbReference type="PROSITE" id="PS50943">
    <property type="entry name" value="HTH_CROC1"/>
    <property type="match status" value="2"/>
</dbReference>
<dbReference type="InterPro" id="IPR008593">
    <property type="entry name" value="Dam_MeTrfase"/>
</dbReference>
<dbReference type="Proteomes" id="UP000005324">
    <property type="component" value="Unassembled WGS sequence"/>
</dbReference>
<dbReference type="EMBL" id="ADVL01000760">
    <property type="protein sequence ID" value="EFH09615.1"/>
    <property type="molecule type" value="Genomic_DNA"/>
</dbReference>
<dbReference type="CDD" id="cd00093">
    <property type="entry name" value="HTH_XRE"/>
    <property type="match status" value="2"/>
</dbReference>
<dbReference type="Pfam" id="PF05869">
    <property type="entry name" value="Dam"/>
    <property type="match status" value="1"/>
</dbReference>
<evidence type="ECO:0000256" key="1">
    <source>
        <dbReference type="ARBA" id="ARBA00023125"/>
    </source>
</evidence>
<feature type="domain" description="HTH cro/C1-type" evidence="3">
    <location>
        <begin position="79"/>
        <end position="110"/>
    </location>
</feature>
<dbReference type="InterPro" id="IPR010982">
    <property type="entry name" value="Lambda_DNA-bd_dom_sf"/>
</dbReference>
<dbReference type="GO" id="GO:0003677">
    <property type="term" value="F:DNA binding"/>
    <property type="evidence" value="ECO:0007669"/>
    <property type="project" value="UniProtKB-KW"/>
</dbReference>
<dbReference type="InterPro" id="IPR002052">
    <property type="entry name" value="DNA_methylase_N6_adenine_CS"/>
</dbReference>
<reference evidence="4 5" key="1">
    <citation type="submission" date="2010-04" db="EMBL/GenBank/DDBJ databases">
        <authorList>
            <person name="Qin X."/>
            <person name="Bachman B."/>
            <person name="Battles P."/>
            <person name="Bell A."/>
            <person name="Bess C."/>
            <person name="Bickham C."/>
            <person name="Chaboub L."/>
            <person name="Chen D."/>
            <person name="Coyle M."/>
            <person name="Deiros D.R."/>
            <person name="Dinh H."/>
            <person name="Forbes L."/>
            <person name="Fowler G."/>
            <person name="Francisco L."/>
            <person name="Fu Q."/>
            <person name="Gubbala S."/>
            <person name="Hale W."/>
            <person name="Han Y."/>
            <person name="Hemphill L."/>
            <person name="Highlander S.K."/>
            <person name="Hirani K."/>
            <person name="Hogues M."/>
            <person name="Jackson L."/>
            <person name="Jakkamsetti A."/>
            <person name="Javaid M."/>
            <person name="Jiang H."/>
            <person name="Korchina V."/>
            <person name="Kovar C."/>
            <person name="Lara F."/>
            <person name="Lee S."/>
            <person name="Mata R."/>
            <person name="Mathew T."/>
            <person name="Moen C."/>
            <person name="Morales K."/>
            <person name="Munidasa M."/>
            <person name="Nazareth L."/>
            <person name="Ngo R."/>
            <person name="Nguyen L."/>
            <person name="Okwuonu G."/>
            <person name="Ongeri F."/>
            <person name="Patil S."/>
            <person name="Petrosino J."/>
            <person name="Pham C."/>
            <person name="Pham P."/>
            <person name="Pu L.-L."/>
            <person name="Puazo M."/>
            <person name="Raj R."/>
            <person name="Reid J."/>
            <person name="Rouhana J."/>
            <person name="Saada N."/>
            <person name="Shang Y."/>
            <person name="Simmons D."/>
            <person name="Thornton R."/>
            <person name="Warren J."/>
            <person name="Weissenberger G."/>
            <person name="Zhang J."/>
            <person name="Zhang L."/>
            <person name="Zhou C."/>
            <person name="Zhu D."/>
            <person name="Muzny D."/>
            <person name="Worley K."/>
            <person name="Gibbs R."/>
        </authorList>
    </citation>
    <scope>NUCLEOTIDE SEQUENCE [LARGE SCALE GENOMIC DNA]</scope>
    <source>
        <strain evidence="4 5">ATCC 49957</strain>
    </source>
</reference>
<accession>D5RSV8</accession>
<organism evidence="4 5">
    <name type="scientific">Pseudoroseomonas cervicalis ATCC 49957</name>
    <dbReference type="NCBI Taxonomy" id="525371"/>
    <lineage>
        <taxon>Bacteria</taxon>
        <taxon>Pseudomonadati</taxon>
        <taxon>Pseudomonadota</taxon>
        <taxon>Alphaproteobacteria</taxon>
        <taxon>Acetobacterales</taxon>
        <taxon>Roseomonadaceae</taxon>
        <taxon>Roseomonas</taxon>
    </lineage>
</organism>
<dbReference type="SUPFAM" id="SSF47413">
    <property type="entry name" value="lambda repressor-like DNA-binding domains"/>
    <property type="match status" value="2"/>
</dbReference>
<dbReference type="EC" id="2.1.1.72" evidence="4"/>
<dbReference type="GO" id="GO:0003700">
    <property type="term" value="F:DNA-binding transcription factor activity"/>
    <property type="evidence" value="ECO:0007669"/>
    <property type="project" value="TreeGrafter"/>
</dbReference>
<dbReference type="GO" id="GO:0009007">
    <property type="term" value="F:site-specific DNA-methyltransferase (adenine-specific) activity"/>
    <property type="evidence" value="ECO:0007669"/>
    <property type="project" value="UniProtKB-EC"/>
</dbReference>
<evidence type="ECO:0000313" key="5">
    <source>
        <dbReference type="Proteomes" id="UP000005324"/>
    </source>
</evidence>
<evidence type="ECO:0000259" key="3">
    <source>
        <dbReference type="PROSITE" id="PS50943"/>
    </source>
</evidence>
<name>D5RSV8_9PROT</name>
<evidence type="ECO:0000313" key="4">
    <source>
        <dbReference type="EMBL" id="EFH09615.1"/>
    </source>
</evidence>
<gene>
    <name evidence="4" type="ORF">HMPREF0731_4170</name>
</gene>
<dbReference type="Gene3D" id="1.10.260.40">
    <property type="entry name" value="lambda repressor-like DNA-binding domains"/>
    <property type="match status" value="2"/>
</dbReference>
<keyword evidence="4" id="KW-0808">Transferase</keyword>
<protein>
    <submittedName>
        <fullName evidence="4">DNA-binding helix-turn-helix protein</fullName>
        <ecNumber evidence="4">2.1.1.72</ecNumber>
    </submittedName>
</protein>
<comment type="caution">
    <text evidence="4">The sequence shown here is derived from an EMBL/GenBank/DDBJ whole genome shotgun (WGS) entry which is preliminary data.</text>
</comment>
<dbReference type="PANTHER" id="PTHR46797">
    <property type="entry name" value="HTH-TYPE TRANSCRIPTIONAL REGULATOR"/>
    <property type="match status" value="1"/>
</dbReference>
<feature type="compositionally biased region" description="Basic and acidic residues" evidence="2">
    <location>
        <begin position="307"/>
        <end position="317"/>
    </location>
</feature>
<dbReference type="GO" id="GO:0032259">
    <property type="term" value="P:methylation"/>
    <property type="evidence" value="ECO:0007669"/>
    <property type="project" value="UniProtKB-KW"/>
</dbReference>
<dbReference type="AlphaFoldDB" id="D5RSV8"/>
<sequence length="317" mass="33667">MTQKRSDFSRLGPVLRQARREARLTQAALAALAGCSARSLWQAERGQGHIDTFLRLVAALGLETTGRSLPPSDHLGSRLRALRLRLGASLREVAANAGVSPNTLAAIEGGSPGHLAAVERVADALGAGLALGRSGTTPSFLNTAAFSSAYEAWATPPDLLERLYAAVGSIDLDPCSPGKLRSRVKAPRHFTERDDGLAQEWSGKVYMNPPYGRTIGAWTTKARVEVTAGRAECVVGLVPARTDTRWWHADVAGHAHVWLLKGRLAFGDGSTPAPFPSALLLWGGNAPTIAEMSASFPDAQHIPARHRSPDGAKREAA</sequence>
<keyword evidence="1 4" id="KW-0238">DNA-binding</keyword>
<dbReference type="InterPro" id="IPR050807">
    <property type="entry name" value="TransReg_Diox_bact_type"/>
</dbReference>
<dbReference type="PROSITE" id="PS51257">
    <property type="entry name" value="PROKAR_LIPOPROTEIN"/>
    <property type="match status" value="1"/>
</dbReference>
<dbReference type="SMART" id="SM00530">
    <property type="entry name" value="HTH_XRE"/>
    <property type="match status" value="2"/>
</dbReference>
<dbReference type="OrthoDB" id="189843at2"/>
<dbReference type="GO" id="GO:0009307">
    <property type="term" value="P:DNA restriction-modification system"/>
    <property type="evidence" value="ECO:0007669"/>
    <property type="project" value="InterPro"/>
</dbReference>
<proteinExistence type="predicted"/>
<dbReference type="InterPro" id="IPR001387">
    <property type="entry name" value="Cro/C1-type_HTH"/>
</dbReference>
<dbReference type="RefSeq" id="WP_007003200.1">
    <property type="nucleotide sequence ID" value="NZ_GG770777.1"/>
</dbReference>